<dbReference type="PROSITE" id="PS51257">
    <property type="entry name" value="PROKAR_LIPOPROTEIN"/>
    <property type="match status" value="1"/>
</dbReference>
<dbReference type="RefSeq" id="WP_113807412.1">
    <property type="nucleotide sequence ID" value="NZ_QOCW01000023.1"/>
</dbReference>
<proteinExistence type="predicted"/>
<protein>
    <recommendedName>
        <fullName evidence="3">Lipoprotein</fullName>
    </recommendedName>
</protein>
<organism evidence="1 2">
    <name type="scientific">Bacillus taeanensis</name>
    <dbReference type="NCBI Taxonomy" id="273032"/>
    <lineage>
        <taxon>Bacteria</taxon>
        <taxon>Bacillati</taxon>
        <taxon>Bacillota</taxon>
        <taxon>Bacilli</taxon>
        <taxon>Bacillales</taxon>
        <taxon>Bacillaceae</taxon>
        <taxon>Bacillus</taxon>
    </lineage>
</organism>
<reference evidence="1 2" key="1">
    <citation type="submission" date="2018-07" db="EMBL/GenBank/DDBJ databases">
        <title>Lottiidibacillus patelloidae gen. nov., sp. nov., isolated from the intestinal tract of a marine limpet and the reclassification of B. taeanensis BH030017T, B. algicola KMM 3737T and B. hwajinpoensis SW-72T as genus Lottiidibacillus.</title>
        <authorList>
            <person name="Liu R."/>
            <person name="Huang Z."/>
        </authorList>
    </citation>
    <scope>NUCLEOTIDE SEQUENCE [LARGE SCALE GENOMIC DNA]</scope>
    <source>
        <strain evidence="1 2">BH030017</strain>
    </source>
</reference>
<dbReference type="AlphaFoldDB" id="A0A366XSV8"/>
<name>A0A366XSV8_9BACI</name>
<keyword evidence="2" id="KW-1185">Reference proteome</keyword>
<comment type="caution">
    <text evidence="1">The sequence shown here is derived from an EMBL/GenBank/DDBJ whole genome shotgun (WGS) entry which is preliminary data.</text>
</comment>
<evidence type="ECO:0000313" key="1">
    <source>
        <dbReference type="EMBL" id="RBW68235.1"/>
    </source>
</evidence>
<dbReference type="Proteomes" id="UP000253314">
    <property type="component" value="Unassembled WGS sequence"/>
</dbReference>
<accession>A0A366XSV8</accession>
<evidence type="ECO:0008006" key="3">
    <source>
        <dbReference type="Google" id="ProtNLM"/>
    </source>
</evidence>
<dbReference type="EMBL" id="QOCW01000023">
    <property type="protein sequence ID" value="RBW68235.1"/>
    <property type="molecule type" value="Genomic_DNA"/>
</dbReference>
<sequence length="120" mass="13876">MKKEMMIVFSSLVLLTGCGGNQGISLEGNWVKKQEYLEGNPQNNDRCLSKYDNVTFDSKTVIMEDFEYSYEVENQEDVIQLKLVDETINEVKYYTVKKLKNGNILMQEKDSDLGCELEKK</sequence>
<evidence type="ECO:0000313" key="2">
    <source>
        <dbReference type="Proteomes" id="UP000253314"/>
    </source>
</evidence>
<gene>
    <name evidence="1" type="ORF">DS031_17825</name>
</gene>